<feature type="transmembrane region" description="Helical" evidence="2">
    <location>
        <begin position="5"/>
        <end position="27"/>
    </location>
</feature>
<keyword evidence="2" id="KW-1133">Transmembrane helix</keyword>
<reference evidence="3" key="1">
    <citation type="journal article" date="2020" name="Fungal Divers.">
        <title>Resolving the Mortierellaceae phylogeny through synthesis of multi-gene phylogenetics and phylogenomics.</title>
        <authorList>
            <person name="Vandepol N."/>
            <person name="Liber J."/>
            <person name="Desiro A."/>
            <person name="Na H."/>
            <person name="Kennedy M."/>
            <person name="Barry K."/>
            <person name="Grigoriev I.V."/>
            <person name="Miller A.N."/>
            <person name="O'Donnell K."/>
            <person name="Stajich J.E."/>
            <person name="Bonito G."/>
        </authorList>
    </citation>
    <scope>NUCLEOTIDE SEQUENCE</scope>
    <source>
        <strain evidence="3">CK1249</strain>
    </source>
</reference>
<keyword evidence="4" id="KW-1185">Reference proteome</keyword>
<accession>A0A9P6LVW3</accession>
<dbReference type="OrthoDB" id="2352140at2759"/>
<dbReference type="Proteomes" id="UP000738359">
    <property type="component" value="Unassembled WGS sequence"/>
</dbReference>
<dbReference type="AlphaFoldDB" id="A0A9P6LVW3"/>
<name>A0A9P6LVW3_MORAP</name>
<evidence type="ECO:0000313" key="3">
    <source>
        <dbReference type="EMBL" id="KAF9945112.1"/>
    </source>
</evidence>
<sequence length="186" mass="21861">APYNFLDIFTYTLPMVASIIMLVAIYSSSSMGGRFDPIAEEFKKEDWAFHLMMMVYFFFTVIVMLNVLIALINVAFTKRHDGQRLIQARLHYIELAENLSYHIPGFRETYNWFPKEIYFAATAKEIEEYREEALKTHVQKLEVQLAEQKELVQRQLSLQQEKAERQFQELKDLLLLGRPEGSKAEI</sequence>
<keyword evidence="1" id="KW-0175">Coiled coil</keyword>
<keyword evidence="2" id="KW-0472">Membrane</keyword>
<evidence type="ECO:0008006" key="5">
    <source>
        <dbReference type="Google" id="ProtNLM"/>
    </source>
</evidence>
<organism evidence="3 4">
    <name type="scientific">Mortierella alpina</name>
    <name type="common">Oleaginous fungus</name>
    <name type="synonym">Mortierella renispora</name>
    <dbReference type="NCBI Taxonomy" id="64518"/>
    <lineage>
        <taxon>Eukaryota</taxon>
        <taxon>Fungi</taxon>
        <taxon>Fungi incertae sedis</taxon>
        <taxon>Mucoromycota</taxon>
        <taxon>Mortierellomycotina</taxon>
        <taxon>Mortierellomycetes</taxon>
        <taxon>Mortierellales</taxon>
        <taxon>Mortierellaceae</taxon>
        <taxon>Mortierella</taxon>
    </lineage>
</organism>
<gene>
    <name evidence="3" type="ORF">BGZ70_004036</name>
</gene>
<evidence type="ECO:0000313" key="4">
    <source>
        <dbReference type="Proteomes" id="UP000738359"/>
    </source>
</evidence>
<proteinExistence type="predicted"/>
<evidence type="ECO:0000256" key="1">
    <source>
        <dbReference type="SAM" id="Coils"/>
    </source>
</evidence>
<dbReference type="EMBL" id="JAAAHY010002186">
    <property type="protein sequence ID" value="KAF9945112.1"/>
    <property type="molecule type" value="Genomic_DNA"/>
</dbReference>
<evidence type="ECO:0000256" key="2">
    <source>
        <dbReference type="SAM" id="Phobius"/>
    </source>
</evidence>
<keyword evidence="2" id="KW-0812">Transmembrane</keyword>
<feature type="coiled-coil region" evidence="1">
    <location>
        <begin position="131"/>
        <end position="173"/>
    </location>
</feature>
<protein>
    <recommendedName>
        <fullName evidence="5">Ion transport domain-containing protein</fullName>
    </recommendedName>
</protein>
<comment type="caution">
    <text evidence="3">The sequence shown here is derived from an EMBL/GenBank/DDBJ whole genome shotgun (WGS) entry which is preliminary data.</text>
</comment>
<feature type="non-terminal residue" evidence="3">
    <location>
        <position position="186"/>
    </location>
</feature>
<feature type="transmembrane region" description="Helical" evidence="2">
    <location>
        <begin position="47"/>
        <end position="76"/>
    </location>
</feature>